<name>A0A4D6HC80_9EURY</name>
<sequence length="155" mass="15820">MQRRNFIAAVGSATVVGLTGCIGGGSGSGNGNGNGGGGCGTPDDLEGALPDSDDYEQIGEAATSESERFSSVSASFEDADGAVYIFNINKFENPDAVSTSETSTAAEDEVHGEIVADTHLYQIFGPDKESVKELAAASSALDSGCIDANIEWISE</sequence>
<dbReference type="KEGG" id="hsn:DV733_10195"/>
<dbReference type="RefSeq" id="WP_049994797.1">
    <property type="nucleotide sequence ID" value="NZ_CP031310.1"/>
</dbReference>
<feature type="compositionally biased region" description="Acidic residues" evidence="1">
    <location>
        <begin position="43"/>
        <end position="52"/>
    </location>
</feature>
<feature type="compositionally biased region" description="Gly residues" evidence="1">
    <location>
        <begin position="29"/>
        <end position="40"/>
    </location>
</feature>
<feature type="region of interest" description="Disordered" evidence="1">
    <location>
        <begin position="29"/>
        <end position="52"/>
    </location>
</feature>
<proteinExistence type="predicted"/>
<evidence type="ECO:0000313" key="2">
    <source>
        <dbReference type="EMBL" id="QCC51589.1"/>
    </source>
</evidence>
<dbReference type="PROSITE" id="PS51257">
    <property type="entry name" value="PROKAR_LIPOPROTEIN"/>
    <property type="match status" value="1"/>
</dbReference>
<dbReference type="GeneID" id="39848236"/>
<gene>
    <name evidence="2" type="ORF">DV733_10195</name>
</gene>
<accession>A0A4D6HC80</accession>
<evidence type="ECO:0000256" key="1">
    <source>
        <dbReference type="SAM" id="MobiDB-lite"/>
    </source>
</evidence>
<protein>
    <submittedName>
        <fullName evidence="2">Uncharacterized protein</fullName>
    </submittedName>
</protein>
<keyword evidence="3" id="KW-1185">Reference proteome</keyword>
<dbReference type="AlphaFoldDB" id="A0A4D6HC80"/>
<reference evidence="2 3" key="1">
    <citation type="journal article" date="2019" name="Nat. Commun.">
        <title>A new type of DNA phosphorothioation-based antiviral system in archaea.</title>
        <authorList>
            <person name="Xiong L."/>
            <person name="Liu S."/>
            <person name="Chen S."/>
            <person name="Xiao Y."/>
            <person name="Zhu B."/>
            <person name="Gao Y."/>
            <person name="Zhang Y."/>
            <person name="Chen B."/>
            <person name="Luo J."/>
            <person name="Deng Z."/>
            <person name="Chen X."/>
            <person name="Wang L."/>
            <person name="Chen S."/>
        </authorList>
    </citation>
    <scope>NUCLEOTIDE SEQUENCE [LARGE SCALE GENOMIC DNA]</scope>
    <source>
        <strain evidence="2 3">CBA1105</strain>
    </source>
</reference>
<evidence type="ECO:0000313" key="3">
    <source>
        <dbReference type="Proteomes" id="UP000296706"/>
    </source>
</evidence>
<organism evidence="2 3">
    <name type="scientific">Halapricum salinum</name>
    <dbReference type="NCBI Taxonomy" id="1457250"/>
    <lineage>
        <taxon>Archaea</taxon>
        <taxon>Methanobacteriati</taxon>
        <taxon>Methanobacteriota</taxon>
        <taxon>Stenosarchaea group</taxon>
        <taxon>Halobacteria</taxon>
        <taxon>Halobacteriales</taxon>
        <taxon>Haloarculaceae</taxon>
        <taxon>Halapricum</taxon>
    </lineage>
</organism>
<dbReference type="Proteomes" id="UP000296706">
    <property type="component" value="Chromosome"/>
</dbReference>
<dbReference type="EMBL" id="CP031310">
    <property type="protein sequence ID" value="QCC51589.1"/>
    <property type="molecule type" value="Genomic_DNA"/>
</dbReference>